<dbReference type="AlphaFoldDB" id="A0AAV1VL63"/>
<proteinExistence type="predicted"/>
<comment type="caution">
    <text evidence="2">The sequence shown here is derived from an EMBL/GenBank/DDBJ whole genome shotgun (WGS) entry which is preliminary data.</text>
</comment>
<dbReference type="Proteomes" id="UP001162060">
    <property type="component" value="Unassembled WGS sequence"/>
</dbReference>
<feature type="domain" description="Reverse transcriptase Ty1/copia-type" evidence="1">
    <location>
        <begin position="10"/>
        <end position="219"/>
    </location>
</feature>
<protein>
    <recommendedName>
        <fullName evidence="1">Reverse transcriptase Ty1/copia-type domain-containing protein</fullName>
    </recommendedName>
</protein>
<reference evidence="2" key="1">
    <citation type="submission" date="2024-01" db="EMBL/GenBank/DDBJ databases">
        <authorList>
            <person name="Webb A."/>
        </authorList>
    </citation>
    <scope>NUCLEOTIDE SEQUENCE</scope>
    <source>
        <strain evidence="2">Pm1</strain>
    </source>
</reference>
<dbReference type="InterPro" id="IPR013103">
    <property type="entry name" value="RVT_2"/>
</dbReference>
<evidence type="ECO:0000313" key="2">
    <source>
        <dbReference type="EMBL" id="CAK7946989.1"/>
    </source>
</evidence>
<dbReference type="Pfam" id="PF07727">
    <property type="entry name" value="RVT_2"/>
    <property type="match status" value="1"/>
</dbReference>
<accession>A0AAV1VL63</accession>
<dbReference type="EMBL" id="CAKLBY020000378">
    <property type="protein sequence ID" value="CAK7946989.1"/>
    <property type="molecule type" value="Genomic_DNA"/>
</dbReference>
<evidence type="ECO:0000259" key="1">
    <source>
        <dbReference type="Pfam" id="PF07727"/>
    </source>
</evidence>
<sequence length="230" mass="25692">MVDDQTREAHERLRNKWDLKKKKNVSGSIERYKARLVSGGNSQVLGRDYNLTFAAVLDTTSGKIILAVARLWNVRARHFDVPSAHLKDYKEEEFEIYMRVPKGMTVSDDELRTFNVASAGETCLQLIKSLYGLKQAGRLWNQLLDQTLNDAGLSQSAMDACVYVKTTAEGTTVVGVYVDDLLATATSDELLDAFGAAMQILELKCLVSVKNFLGMRIGYDDLHGYTVDQE</sequence>
<organism evidence="2 3">
    <name type="scientific">Peronospora matthiolae</name>
    <dbReference type="NCBI Taxonomy" id="2874970"/>
    <lineage>
        <taxon>Eukaryota</taxon>
        <taxon>Sar</taxon>
        <taxon>Stramenopiles</taxon>
        <taxon>Oomycota</taxon>
        <taxon>Peronosporomycetes</taxon>
        <taxon>Peronosporales</taxon>
        <taxon>Peronosporaceae</taxon>
        <taxon>Peronospora</taxon>
    </lineage>
</organism>
<name>A0AAV1VL63_9STRA</name>
<gene>
    <name evidence="2" type="ORF">PM001_LOCUS32139</name>
</gene>
<evidence type="ECO:0000313" key="3">
    <source>
        <dbReference type="Proteomes" id="UP001162060"/>
    </source>
</evidence>